<evidence type="ECO:0000256" key="1">
    <source>
        <dbReference type="ARBA" id="ARBA00022898"/>
    </source>
</evidence>
<dbReference type="Proteomes" id="UP001595645">
    <property type="component" value="Unassembled WGS sequence"/>
</dbReference>
<keyword evidence="5" id="KW-0808">Transferase</keyword>
<name>A0ABV7NYW6_9PSEU</name>
<keyword evidence="1 4" id="KW-0663">Pyridoxal phosphate</keyword>
<dbReference type="EMBL" id="JBHRWK010000020">
    <property type="protein sequence ID" value="MFC3450787.1"/>
    <property type="molecule type" value="Genomic_DNA"/>
</dbReference>
<comment type="caution">
    <text evidence="5">The sequence shown here is derived from an EMBL/GenBank/DDBJ whole genome shotgun (WGS) entry which is preliminary data.</text>
</comment>
<keyword evidence="2" id="KW-0045">Antibiotic biosynthesis</keyword>
<comment type="similarity">
    <text evidence="3 4">Belongs to the DegT/DnrJ/EryC1 family.</text>
</comment>
<keyword evidence="6" id="KW-1185">Reference proteome</keyword>
<reference evidence="6" key="1">
    <citation type="journal article" date="2019" name="Int. J. Syst. Evol. Microbiol.">
        <title>The Global Catalogue of Microorganisms (GCM) 10K type strain sequencing project: providing services to taxonomists for standard genome sequencing and annotation.</title>
        <authorList>
            <consortium name="The Broad Institute Genomics Platform"/>
            <consortium name="The Broad Institute Genome Sequencing Center for Infectious Disease"/>
            <person name="Wu L."/>
            <person name="Ma J."/>
        </authorList>
    </citation>
    <scope>NUCLEOTIDE SEQUENCE [LARGE SCALE GENOMIC DNA]</scope>
    <source>
        <strain evidence="6">CGMCC 4.7676</strain>
    </source>
</reference>
<evidence type="ECO:0000313" key="5">
    <source>
        <dbReference type="EMBL" id="MFC3450787.1"/>
    </source>
</evidence>
<dbReference type="Pfam" id="PF01041">
    <property type="entry name" value="DegT_DnrJ_EryC1"/>
    <property type="match status" value="1"/>
</dbReference>
<evidence type="ECO:0000256" key="2">
    <source>
        <dbReference type="ARBA" id="ARBA00023194"/>
    </source>
</evidence>
<keyword evidence="5" id="KW-0032">Aminotransferase</keyword>
<dbReference type="Gene3D" id="3.40.640.10">
    <property type="entry name" value="Type I PLP-dependent aspartate aminotransferase-like (Major domain)"/>
    <property type="match status" value="1"/>
</dbReference>
<dbReference type="PANTHER" id="PTHR30244:SF36">
    <property type="entry name" value="3-OXO-GLUCOSE-6-PHOSPHATE:GLUTAMATE AMINOTRANSFERASE"/>
    <property type="match status" value="1"/>
</dbReference>
<dbReference type="PIRSF" id="PIRSF000390">
    <property type="entry name" value="PLP_StrS"/>
    <property type="match status" value="1"/>
</dbReference>
<proteinExistence type="inferred from homology"/>
<dbReference type="PANTHER" id="PTHR30244">
    <property type="entry name" value="TRANSAMINASE"/>
    <property type="match status" value="1"/>
</dbReference>
<dbReference type="SUPFAM" id="SSF53383">
    <property type="entry name" value="PLP-dependent transferases"/>
    <property type="match status" value="1"/>
</dbReference>
<dbReference type="GO" id="GO:0008483">
    <property type="term" value="F:transaminase activity"/>
    <property type="evidence" value="ECO:0007669"/>
    <property type="project" value="UniProtKB-KW"/>
</dbReference>
<dbReference type="InterPro" id="IPR015422">
    <property type="entry name" value="PyrdxlP-dep_Trfase_small"/>
</dbReference>
<gene>
    <name evidence="5" type="ORF">ACFOSH_15240</name>
</gene>
<dbReference type="RefSeq" id="WP_378239521.1">
    <property type="nucleotide sequence ID" value="NZ_JBHRWK010000020.1"/>
</dbReference>
<dbReference type="InterPro" id="IPR015424">
    <property type="entry name" value="PyrdxlP-dep_Trfase"/>
</dbReference>
<evidence type="ECO:0000256" key="3">
    <source>
        <dbReference type="ARBA" id="ARBA00037999"/>
    </source>
</evidence>
<dbReference type="InterPro" id="IPR000653">
    <property type="entry name" value="DegT/StrS_aminotransferase"/>
</dbReference>
<accession>A0ABV7NYW6</accession>
<dbReference type="CDD" id="cd00616">
    <property type="entry name" value="AHBA_syn"/>
    <property type="match status" value="1"/>
</dbReference>
<organism evidence="5 6">
    <name type="scientific">Amycolatopsis speibonae</name>
    <dbReference type="NCBI Taxonomy" id="1450224"/>
    <lineage>
        <taxon>Bacteria</taxon>
        <taxon>Bacillati</taxon>
        <taxon>Actinomycetota</taxon>
        <taxon>Actinomycetes</taxon>
        <taxon>Pseudonocardiales</taxon>
        <taxon>Pseudonocardiaceae</taxon>
        <taxon>Amycolatopsis</taxon>
    </lineage>
</organism>
<evidence type="ECO:0000313" key="6">
    <source>
        <dbReference type="Proteomes" id="UP001595645"/>
    </source>
</evidence>
<sequence length="398" mass="43655">MSLPLAALTAFSLTIERRPALVKRDTNEAAIEVPAEGYHRRLADMRQLIHEYLDGVIDGGTTVMGDFTRQLEEQLGARWDCRAVATSSGTESLHLSLRAAGVGKGDEVIVPDMTFVATAFAVAAVQATPVFVDVEPGSWLISPDAVRRAVTPRTKAIIAVHLYGQVADMGEILSIAEEHGLVVIEDCAQAHEATYDGKPAGTFGDFGCFSMWAGKNIGGLGDGGLVTVKAEKDLRALERAHNLGRDRDNRYVHHSWGSRARLSELDAAVLRHQLSMLPTWNEQRRVIADRYDKAFAGLPLVTPEVRPGREHVFYKYVVHTPNAAELATHLRSRGIQTERVYPFLLSEQPAFAGLPHRAEPTPVAHADNPKLLCLPLYPELLDRERQAVVDGVTSFFEG</sequence>
<protein>
    <submittedName>
        <fullName evidence="5">DegT/DnrJ/EryC1/StrS family aminotransferase</fullName>
    </submittedName>
</protein>
<evidence type="ECO:0000256" key="4">
    <source>
        <dbReference type="RuleBase" id="RU004508"/>
    </source>
</evidence>
<dbReference type="Gene3D" id="3.90.1150.10">
    <property type="entry name" value="Aspartate Aminotransferase, domain 1"/>
    <property type="match status" value="1"/>
</dbReference>
<dbReference type="InterPro" id="IPR015421">
    <property type="entry name" value="PyrdxlP-dep_Trfase_major"/>
</dbReference>